<evidence type="ECO:0000313" key="3">
    <source>
        <dbReference type="Proteomes" id="UP001556692"/>
    </source>
</evidence>
<comment type="caution">
    <text evidence="2">The sequence shown here is derived from an EMBL/GenBank/DDBJ whole genome shotgun (WGS) entry which is preliminary data.</text>
</comment>
<dbReference type="Gene3D" id="3.30.450.40">
    <property type="match status" value="1"/>
</dbReference>
<proteinExistence type="predicted"/>
<name>A0ABV3SRC9_9HYPH</name>
<reference evidence="2 3" key="1">
    <citation type="submission" date="2024-05" db="EMBL/GenBank/DDBJ databases">
        <authorList>
            <person name="Jiang F."/>
        </authorList>
    </citation>
    <scope>NUCLEOTIDE SEQUENCE [LARGE SCALE GENOMIC DNA]</scope>
    <source>
        <strain evidence="2 3">LZ166</strain>
    </source>
</reference>
<dbReference type="Pfam" id="PF13185">
    <property type="entry name" value="GAF_2"/>
    <property type="match status" value="1"/>
</dbReference>
<dbReference type="EMBL" id="JBDPGJ010000009">
    <property type="protein sequence ID" value="MEX0409348.1"/>
    <property type="molecule type" value="Genomic_DNA"/>
</dbReference>
<dbReference type="InterPro" id="IPR003018">
    <property type="entry name" value="GAF"/>
</dbReference>
<organism evidence="2 3">
    <name type="scientific">Aquibium pacificus</name>
    <dbReference type="NCBI Taxonomy" id="3153579"/>
    <lineage>
        <taxon>Bacteria</taxon>
        <taxon>Pseudomonadati</taxon>
        <taxon>Pseudomonadota</taxon>
        <taxon>Alphaproteobacteria</taxon>
        <taxon>Hyphomicrobiales</taxon>
        <taxon>Phyllobacteriaceae</taxon>
        <taxon>Aquibium</taxon>
    </lineage>
</organism>
<dbReference type="InterPro" id="IPR029016">
    <property type="entry name" value="GAF-like_dom_sf"/>
</dbReference>
<evidence type="ECO:0000259" key="1">
    <source>
        <dbReference type="Pfam" id="PF13185"/>
    </source>
</evidence>
<feature type="domain" description="GAF" evidence="1">
    <location>
        <begin position="18"/>
        <end position="145"/>
    </location>
</feature>
<dbReference type="Proteomes" id="UP001556692">
    <property type="component" value="Unassembled WGS sequence"/>
</dbReference>
<protein>
    <submittedName>
        <fullName evidence="2">GAF domain-containing protein</fullName>
    </submittedName>
</protein>
<keyword evidence="3" id="KW-1185">Reference proteome</keyword>
<accession>A0ABV3SRC9</accession>
<sequence length="165" mass="17980">MPDYAKFLAAAGAATPQPQTAFDSLCALTQELVGAKLFTIMTSDRAQRVNARVYSNMPDAYPVSGTKPANETDWSRRVVGEKKTFVANDIEDIKAVFDDWELIRSLGCESVMNVPILIDGEVAGTINCLHAAGHYTPKRVEAAEVLKLPGLVCLLLHERMKSRGA</sequence>
<evidence type="ECO:0000313" key="2">
    <source>
        <dbReference type="EMBL" id="MEX0409348.1"/>
    </source>
</evidence>
<dbReference type="RefSeq" id="WP_367957210.1">
    <property type="nucleotide sequence ID" value="NZ_JBDPGJ010000009.1"/>
</dbReference>
<gene>
    <name evidence="2" type="ORF">ABGN05_27285</name>
</gene>
<dbReference type="SUPFAM" id="SSF55781">
    <property type="entry name" value="GAF domain-like"/>
    <property type="match status" value="1"/>
</dbReference>